<feature type="domain" description="Fringe-like glycosyltransferase" evidence="12">
    <location>
        <begin position="103"/>
        <end position="178"/>
    </location>
</feature>
<evidence type="ECO:0000256" key="5">
    <source>
        <dbReference type="ARBA" id="ARBA00022676"/>
    </source>
</evidence>
<evidence type="ECO:0000259" key="12">
    <source>
        <dbReference type="Pfam" id="PF02434"/>
    </source>
</evidence>
<accession>A0A6A6FIX9</accession>
<dbReference type="Pfam" id="PF02434">
    <property type="entry name" value="Fringe"/>
    <property type="match status" value="1"/>
</dbReference>
<dbReference type="GO" id="GO:0016263">
    <property type="term" value="F:glycoprotein-N-acetylgalactosamine 3-beta-galactosyltransferase activity"/>
    <property type="evidence" value="ECO:0007669"/>
    <property type="project" value="UniProtKB-EC"/>
</dbReference>
<keyword evidence="5" id="KW-0328">Glycosyltransferase</keyword>
<comment type="subcellular location">
    <subcellularLocation>
        <location evidence="1">Membrane</location>
        <topology evidence="1">Single-pass type II membrane protein</topology>
    </subcellularLocation>
</comment>
<evidence type="ECO:0000256" key="3">
    <source>
        <dbReference type="ARBA" id="ARBA00006462"/>
    </source>
</evidence>
<dbReference type="Gene3D" id="3.90.550.50">
    <property type="match status" value="1"/>
</dbReference>
<evidence type="ECO:0000313" key="14">
    <source>
        <dbReference type="Proteomes" id="UP000799539"/>
    </source>
</evidence>
<dbReference type="PANTHER" id="PTHR23033:SF47">
    <property type="entry name" value="APPLE DOMAIN-CONTAINING PROTEIN-RELATED"/>
    <property type="match status" value="1"/>
</dbReference>
<dbReference type="InterPro" id="IPR003378">
    <property type="entry name" value="Fringe-like_glycosylTrfase"/>
</dbReference>
<evidence type="ECO:0000256" key="2">
    <source>
        <dbReference type="ARBA" id="ARBA00004922"/>
    </source>
</evidence>
<evidence type="ECO:0000256" key="9">
    <source>
        <dbReference type="ARBA" id="ARBA00022968"/>
    </source>
</evidence>
<reference evidence="13" key="1">
    <citation type="journal article" date="2020" name="Stud. Mycol.">
        <title>101 Dothideomycetes genomes: a test case for predicting lifestyles and emergence of pathogens.</title>
        <authorList>
            <person name="Haridas S."/>
            <person name="Albert R."/>
            <person name="Binder M."/>
            <person name="Bloem J."/>
            <person name="Labutti K."/>
            <person name="Salamov A."/>
            <person name="Andreopoulos B."/>
            <person name="Baker S."/>
            <person name="Barry K."/>
            <person name="Bills G."/>
            <person name="Bluhm B."/>
            <person name="Cannon C."/>
            <person name="Castanera R."/>
            <person name="Culley D."/>
            <person name="Daum C."/>
            <person name="Ezra D."/>
            <person name="Gonzalez J."/>
            <person name="Henrissat B."/>
            <person name="Kuo A."/>
            <person name="Liang C."/>
            <person name="Lipzen A."/>
            <person name="Lutzoni F."/>
            <person name="Magnuson J."/>
            <person name="Mondo S."/>
            <person name="Nolan M."/>
            <person name="Ohm R."/>
            <person name="Pangilinan J."/>
            <person name="Park H.-J."/>
            <person name="Ramirez L."/>
            <person name="Alfaro M."/>
            <person name="Sun H."/>
            <person name="Tritt A."/>
            <person name="Yoshinaga Y."/>
            <person name="Zwiers L.-H."/>
            <person name="Turgeon B."/>
            <person name="Goodwin S."/>
            <person name="Spatafora J."/>
            <person name="Crous P."/>
            <person name="Grigoriev I."/>
        </authorList>
    </citation>
    <scope>NUCLEOTIDE SEQUENCE</scope>
    <source>
        <strain evidence="13">SCOH1-5</strain>
    </source>
</reference>
<gene>
    <name evidence="13" type="ORF">CERZMDRAFT_58138</name>
</gene>
<keyword evidence="6" id="KW-0808">Transferase</keyword>
<evidence type="ECO:0000256" key="11">
    <source>
        <dbReference type="ARBA" id="ARBA00023136"/>
    </source>
</evidence>
<comment type="pathway">
    <text evidence="2">Protein modification; protein glycosylation.</text>
</comment>
<comment type="similarity">
    <text evidence="3">Belongs to the glycosyltransferase 31 family. Beta3-Gal-T subfamily.</text>
</comment>
<keyword evidence="14" id="KW-1185">Reference proteome</keyword>
<dbReference type="GO" id="GO:0000166">
    <property type="term" value="F:nucleotide binding"/>
    <property type="evidence" value="ECO:0007669"/>
    <property type="project" value="UniProtKB-KW"/>
</dbReference>
<keyword evidence="11" id="KW-0472">Membrane</keyword>
<evidence type="ECO:0000256" key="1">
    <source>
        <dbReference type="ARBA" id="ARBA00004606"/>
    </source>
</evidence>
<name>A0A6A6FIX9_9PEZI</name>
<dbReference type="EC" id="2.4.1.122" evidence="4"/>
<dbReference type="Proteomes" id="UP000799539">
    <property type="component" value="Unassembled WGS sequence"/>
</dbReference>
<organism evidence="13 14">
    <name type="scientific">Cercospora zeae-maydis SCOH1-5</name>
    <dbReference type="NCBI Taxonomy" id="717836"/>
    <lineage>
        <taxon>Eukaryota</taxon>
        <taxon>Fungi</taxon>
        <taxon>Dikarya</taxon>
        <taxon>Ascomycota</taxon>
        <taxon>Pezizomycotina</taxon>
        <taxon>Dothideomycetes</taxon>
        <taxon>Dothideomycetidae</taxon>
        <taxon>Mycosphaerellales</taxon>
        <taxon>Mycosphaerellaceae</taxon>
        <taxon>Cercospora</taxon>
    </lineage>
</organism>
<evidence type="ECO:0000256" key="8">
    <source>
        <dbReference type="ARBA" id="ARBA00022741"/>
    </source>
</evidence>
<evidence type="ECO:0000256" key="4">
    <source>
        <dbReference type="ARBA" id="ARBA00012557"/>
    </source>
</evidence>
<keyword evidence="8" id="KW-0547">Nucleotide-binding</keyword>
<evidence type="ECO:0000256" key="10">
    <source>
        <dbReference type="ARBA" id="ARBA00022989"/>
    </source>
</evidence>
<keyword evidence="7" id="KW-0812">Transmembrane</keyword>
<dbReference type="OrthoDB" id="414175at2759"/>
<keyword evidence="9" id="KW-0735">Signal-anchor</keyword>
<protein>
    <recommendedName>
        <fullName evidence="4">N-acetylgalactosaminide beta-1,3-galactosyltransferase</fullName>
        <ecNumber evidence="4">2.4.1.122</ecNumber>
    </recommendedName>
</protein>
<evidence type="ECO:0000313" key="13">
    <source>
        <dbReference type="EMBL" id="KAF2213392.1"/>
    </source>
</evidence>
<proteinExistence type="inferred from homology"/>
<dbReference type="PANTHER" id="PTHR23033">
    <property type="entry name" value="BETA1,3-GALACTOSYLTRANSFERASE"/>
    <property type="match status" value="1"/>
</dbReference>
<dbReference type="EMBL" id="ML992670">
    <property type="protein sequence ID" value="KAF2213392.1"/>
    <property type="molecule type" value="Genomic_DNA"/>
</dbReference>
<dbReference type="InterPro" id="IPR026050">
    <property type="entry name" value="C1GALT1/C1GALT1_chp1"/>
</dbReference>
<dbReference type="GO" id="GO:0016020">
    <property type="term" value="C:membrane"/>
    <property type="evidence" value="ECO:0007669"/>
    <property type="project" value="UniProtKB-SubCell"/>
</dbReference>
<evidence type="ECO:0000256" key="6">
    <source>
        <dbReference type="ARBA" id="ARBA00022679"/>
    </source>
</evidence>
<keyword evidence="10" id="KW-1133">Transmembrane helix</keyword>
<sequence>MKTGATEIYNRFPMHIETTLKCAPNYIILSDLDQTISGNNLPVHDVLKLVTDQTRLHHQDFDLYHTIQEYHSTGQDIRALSSSAGWDLDKWKFLPMLHYVWNLTETADYFNSTIDWFVMIETDTALSWLNLIHYLLPLDATKPQYIGAPAALVADGSWFAHGGSGVIMSRTAVEKVEEMRRTYVEGEVDGISSEEAYDRKWEALTGQICCGDSVMAKAFWDVGVQVASARPMIQGDTRLSLPDDVDSWCQPPVTFHHVTPVEVDEFWRFQEDFVQKENGGLWNETFKYKDVFMEFIFPGVTNQSRGVDSEEEIQIDASVARDNWDNMSDRWKDDPAAGECVQWRWSSQGKCHMDRKIRLGQAQTREGEDDGQEEKWTSGWVEKRVRDFVKRKGDCKGPIDRMKEELKEIEMGQTSMEERR</sequence>
<evidence type="ECO:0000256" key="7">
    <source>
        <dbReference type="ARBA" id="ARBA00022692"/>
    </source>
</evidence>
<dbReference type="AlphaFoldDB" id="A0A6A6FIX9"/>